<feature type="compositionally biased region" description="Polar residues" evidence="18">
    <location>
        <begin position="890"/>
        <end position="900"/>
    </location>
</feature>
<feature type="region of interest" description="Disordered" evidence="18">
    <location>
        <begin position="717"/>
        <end position="1087"/>
    </location>
</feature>
<dbReference type="InterPro" id="IPR039430">
    <property type="entry name" value="Thymidylate_kin-like_dom"/>
</dbReference>
<keyword evidence="6" id="KW-1003">Cell membrane</keyword>
<evidence type="ECO:0000256" key="16">
    <source>
        <dbReference type="ARBA" id="ARBA00057735"/>
    </source>
</evidence>
<dbReference type="FunFam" id="3.40.50.300:FF:000225">
    <property type="entry name" value="Thymidylate kinase"/>
    <property type="match status" value="1"/>
</dbReference>
<keyword evidence="10 17" id="KW-0547">Nucleotide-binding</keyword>
<accession>A0A8J4A9Y9</accession>
<feature type="binding site" evidence="17">
    <location>
        <begin position="526"/>
        <end position="533"/>
    </location>
    <ligand>
        <name>ATP</name>
        <dbReference type="ChEBI" id="CHEBI:30616"/>
    </ligand>
</feature>
<dbReference type="Proteomes" id="UP000614996">
    <property type="component" value="Unassembled WGS sequence"/>
</dbReference>
<evidence type="ECO:0000256" key="1">
    <source>
        <dbReference type="ARBA" id="ARBA00004651"/>
    </source>
</evidence>
<feature type="transmembrane region" description="Helical" evidence="19">
    <location>
        <begin position="365"/>
        <end position="383"/>
    </location>
</feature>
<evidence type="ECO:0000256" key="8">
    <source>
        <dbReference type="ARBA" id="ARBA00022692"/>
    </source>
</evidence>
<evidence type="ECO:0000256" key="18">
    <source>
        <dbReference type="SAM" id="MobiDB-lite"/>
    </source>
</evidence>
<dbReference type="SUPFAM" id="SSF52540">
    <property type="entry name" value="P-loop containing nucleoside triphosphate hydrolases"/>
    <property type="match status" value="1"/>
</dbReference>
<dbReference type="GO" id="GO:0004798">
    <property type="term" value="F:dTMP kinase activity"/>
    <property type="evidence" value="ECO:0007669"/>
    <property type="project" value="UniProtKB-UniRule"/>
</dbReference>
<dbReference type="Gene3D" id="1.20.1250.20">
    <property type="entry name" value="MFS general substrate transporter like domains"/>
    <property type="match status" value="1"/>
</dbReference>
<gene>
    <name evidence="17" type="primary">tmk</name>
    <name evidence="21" type="ORF">NUM_05320</name>
</gene>
<reference evidence="22" key="1">
    <citation type="journal article" date="2021" name="Int. J. Syst. Evol. Microbiol.">
        <title>Actinocatenispora comari sp. nov., an endophytic actinomycete isolated from aerial parts of Comarum salesowianum.</title>
        <authorList>
            <person name="Oyunbileg N."/>
            <person name="Iizaka Y."/>
            <person name="Hamada M."/>
            <person name="Davaapurev B.O."/>
            <person name="Fukumoto A."/>
            <person name="Tsetseg B."/>
            <person name="Kato F."/>
            <person name="Tamura T."/>
            <person name="Batkhuu J."/>
            <person name="Anzai Y."/>
        </authorList>
    </citation>
    <scope>NUCLEOTIDE SEQUENCE [LARGE SCALE GENOMIC DNA]</scope>
    <source>
        <strain evidence="22">NUM-2625</strain>
    </source>
</reference>
<dbReference type="AlphaFoldDB" id="A0A8J4A9Y9"/>
<keyword evidence="11 17" id="KW-0418">Kinase</keyword>
<dbReference type="GO" id="GO:0005886">
    <property type="term" value="C:plasma membrane"/>
    <property type="evidence" value="ECO:0007669"/>
    <property type="project" value="UniProtKB-SubCell"/>
</dbReference>
<feature type="compositionally biased region" description="Polar residues" evidence="18">
    <location>
        <begin position="921"/>
        <end position="931"/>
    </location>
</feature>
<dbReference type="PANTHER" id="PTHR43266:SF2">
    <property type="entry name" value="MAJOR FACILITATOR SUPERFAMILY (MFS) PROFILE DOMAIN-CONTAINING PROTEIN"/>
    <property type="match status" value="1"/>
</dbReference>
<feature type="compositionally biased region" description="Low complexity" evidence="18">
    <location>
        <begin position="731"/>
        <end position="751"/>
    </location>
</feature>
<evidence type="ECO:0000256" key="3">
    <source>
        <dbReference type="ARBA" id="ARBA00012980"/>
    </source>
</evidence>
<dbReference type="InterPro" id="IPR011701">
    <property type="entry name" value="MFS"/>
</dbReference>
<feature type="compositionally biased region" description="Low complexity" evidence="18">
    <location>
        <begin position="810"/>
        <end position="828"/>
    </location>
</feature>
<feature type="transmembrane region" description="Helical" evidence="19">
    <location>
        <begin position="246"/>
        <end position="265"/>
    </location>
</feature>
<dbReference type="GO" id="GO:0006233">
    <property type="term" value="P:dTDP biosynthetic process"/>
    <property type="evidence" value="ECO:0007669"/>
    <property type="project" value="InterPro"/>
</dbReference>
<feature type="transmembrane region" description="Helical" evidence="19">
    <location>
        <begin position="76"/>
        <end position="98"/>
    </location>
</feature>
<evidence type="ECO:0000259" key="20">
    <source>
        <dbReference type="Pfam" id="PF02223"/>
    </source>
</evidence>
<dbReference type="InterPro" id="IPR018094">
    <property type="entry name" value="Thymidylate_kinase"/>
</dbReference>
<protein>
    <recommendedName>
        <fullName evidence="4 17">Thymidylate kinase</fullName>
        <ecNumber evidence="3 17">2.7.4.9</ecNumber>
    </recommendedName>
    <alternativeName>
        <fullName evidence="17">dTMP kinase</fullName>
    </alternativeName>
</protein>
<keyword evidence="12 17" id="KW-0067">ATP-binding</keyword>
<comment type="function">
    <text evidence="16 17">Phosphorylation of dTMP to form dTDP in both de novo and salvage pathways of dTTP synthesis.</text>
</comment>
<feature type="domain" description="Thymidylate kinase-like" evidence="20">
    <location>
        <begin position="524"/>
        <end position="711"/>
    </location>
</feature>
<evidence type="ECO:0000256" key="17">
    <source>
        <dbReference type="HAMAP-Rule" id="MF_00165"/>
    </source>
</evidence>
<evidence type="ECO:0000256" key="4">
    <source>
        <dbReference type="ARBA" id="ARBA00017144"/>
    </source>
</evidence>
<dbReference type="GO" id="GO:0005524">
    <property type="term" value="F:ATP binding"/>
    <property type="evidence" value="ECO:0007669"/>
    <property type="project" value="UniProtKB-UniRule"/>
</dbReference>
<evidence type="ECO:0000256" key="10">
    <source>
        <dbReference type="ARBA" id="ARBA00022741"/>
    </source>
</evidence>
<dbReference type="GO" id="GO:0006235">
    <property type="term" value="P:dTTP biosynthetic process"/>
    <property type="evidence" value="ECO:0007669"/>
    <property type="project" value="UniProtKB-UniRule"/>
</dbReference>
<dbReference type="CDD" id="cd01672">
    <property type="entry name" value="TMPK"/>
    <property type="match status" value="1"/>
</dbReference>
<proteinExistence type="inferred from homology"/>
<evidence type="ECO:0000256" key="6">
    <source>
        <dbReference type="ARBA" id="ARBA00022475"/>
    </source>
</evidence>
<evidence type="ECO:0000256" key="12">
    <source>
        <dbReference type="ARBA" id="ARBA00022840"/>
    </source>
</evidence>
<comment type="caution">
    <text evidence="21">The sequence shown here is derived from an EMBL/GenBank/DDBJ whole genome shotgun (WGS) entry which is preliminary data.</text>
</comment>
<name>A0A8J4A9Y9_9ACTN</name>
<feature type="compositionally biased region" description="Basic and acidic residues" evidence="18">
    <location>
        <begin position="780"/>
        <end position="792"/>
    </location>
</feature>
<evidence type="ECO:0000256" key="5">
    <source>
        <dbReference type="ARBA" id="ARBA00022448"/>
    </source>
</evidence>
<dbReference type="Pfam" id="PF07690">
    <property type="entry name" value="MFS_1"/>
    <property type="match status" value="1"/>
</dbReference>
<evidence type="ECO:0000313" key="22">
    <source>
        <dbReference type="Proteomes" id="UP000614996"/>
    </source>
</evidence>
<feature type="transmembrane region" description="Helical" evidence="19">
    <location>
        <begin position="333"/>
        <end position="353"/>
    </location>
</feature>
<feature type="transmembrane region" description="Helical" evidence="19">
    <location>
        <begin position="468"/>
        <end position="485"/>
    </location>
</feature>
<dbReference type="Pfam" id="PF02223">
    <property type="entry name" value="Thymidylate_kin"/>
    <property type="match status" value="1"/>
</dbReference>
<dbReference type="GO" id="GO:0022857">
    <property type="term" value="F:transmembrane transporter activity"/>
    <property type="evidence" value="ECO:0007669"/>
    <property type="project" value="InterPro"/>
</dbReference>
<keyword evidence="9 17" id="KW-0545">Nucleotide biosynthesis</keyword>
<dbReference type="InterPro" id="IPR018095">
    <property type="entry name" value="Thymidylate_kin_CS"/>
</dbReference>
<feature type="transmembrane region" description="Helical" evidence="19">
    <location>
        <begin position="389"/>
        <end position="411"/>
    </location>
</feature>
<dbReference type="Gene3D" id="3.40.50.300">
    <property type="entry name" value="P-loop containing nucleotide triphosphate hydrolases"/>
    <property type="match status" value="1"/>
</dbReference>
<sequence length="1087" mass="113175">MECTREGPTDPSSTAQPAARHRATGAPPATGEESVIATHPAQERSGTGGAEAPAGSELSGIAELKAILRLRAFRRLWIVLGFSSIGDWLGILATSTFASSLFSNPAAQGAAFSGAIVVRLIPALVLGPIAGVFADRFDRRRTMVICDSTRFVLYASIPIVGIFAGSVVTAAWLAVATFMIETCQMMWAPAKEASVPNLVPKKRLERANQLAMATTYGVTPILAGLVLAFLNWLIGALGFGSSYSVALMLNALTYAATALMVWFGIKEISGHRDKAPEKAEEGMLRQFVDGWRYIARFRFARGLVLGIFGAFAAAGVVIGAGRTYAKSLGGGDASFFLLFALLFVGLGIGIGAGPKLVGQLSRRRWFGLSIILATGAVGLLAIAPHLFVAAFLTVVVGAGAGMAFLNGITLLGVEIEDAMRGRVYSFIQVSVQGVLLLTLSASSVLVGIGSSRVLSLGPVAVSISSTRVLLLAAGVVGVFAGFAALRQMDDKRGVPLLADLISSIRGRPLGRPEPPEGSGLFVVFEGGEGAGKSTQVIKLAAWLRVHGNEAVVTREPGATEVGARIRGLVLDAGETTVSPRAEALLYAADRAHHVATVVRPALQRGAVVVSDRYVDSSLAYQGAGRTLPPEEIGWLSDWATGGLRPHLVVLLDIDPNVGLARAAARSTADKLEAESILFHERVRQAFLDLAERDPARYLVLDATLDQEQLAERVRERVSRLLKPTDDDTDTGSTAEPGPASSGAAGPVPASPGGSGSGSAGEEPSGPEPTGTGYGRITASGDDRAAPGDRSAPRPDATAVLPPTGPGLPDATSTTGTSAEAGSRSAASAQPEGRTATRGASDREATTPDGPTIAPAAGGETGAPSTRDETSVLPKVSDETTVLSRVPDEASVSSEGPSDETTVLPKVSDETTVLSRVPDEASVSSEGPSDETTVLPKTADETTVLSRLPDEASVSSDETTVLPTTADETTVLPKVGDEPSGLPKVVDETTVLPKVTDEAGAADETSVLPRVRDESAPATGPDGTSVLPVVSEPSDPWRSSTETTVFPAVTPGFDPWAPQPEQPEYDDETMIMPSRTGDLRRRRPRRKR</sequence>
<dbReference type="EMBL" id="BOPO01000005">
    <property type="protein sequence ID" value="GIL25277.1"/>
    <property type="molecule type" value="Genomic_DNA"/>
</dbReference>
<evidence type="ECO:0000256" key="9">
    <source>
        <dbReference type="ARBA" id="ARBA00022727"/>
    </source>
</evidence>
<keyword evidence="7 17" id="KW-0808">Transferase</keyword>
<dbReference type="CDD" id="cd06173">
    <property type="entry name" value="MFS_MefA_like"/>
    <property type="match status" value="1"/>
</dbReference>
<evidence type="ECO:0000313" key="21">
    <source>
        <dbReference type="EMBL" id="GIL25277.1"/>
    </source>
</evidence>
<dbReference type="EC" id="2.7.4.9" evidence="3 17"/>
<organism evidence="21 22">
    <name type="scientific">Actinocatenispora comari</name>
    <dbReference type="NCBI Taxonomy" id="2807577"/>
    <lineage>
        <taxon>Bacteria</taxon>
        <taxon>Bacillati</taxon>
        <taxon>Actinomycetota</taxon>
        <taxon>Actinomycetes</taxon>
        <taxon>Micromonosporales</taxon>
        <taxon>Micromonosporaceae</taxon>
        <taxon>Actinocatenispora</taxon>
    </lineage>
</organism>
<evidence type="ECO:0000256" key="19">
    <source>
        <dbReference type="SAM" id="Phobius"/>
    </source>
</evidence>
<feature type="transmembrane region" description="Helical" evidence="19">
    <location>
        <begin position="110"/>
        <end position="132"/>
    </location>
</feature>
<keyword evidence="5" id="KW-0813">Transport</keyword>
<dbReference type="SUPFAM" id="SSF103473">
    <property type="entry name" value="MFS general substrate transporter"/>
    <property type="match status" value="1"/>
</dbReference>
<dbReference type="InterPro" id="IPR036259">
    <property type="entry name" value="MFS_trans_sf"/>
</dbReference>
<feature type="compositionally biased region" description="Low complexity" evidence="18">
    <location>
        <begin position="759"/>
        <end position="770"/>
    </location>
</feature>
<dbReference type="PROSITE" id="PS01331">
    <property type="entry name" value="THYMIDYLATE_KINASE"/>
    <property type="match status" value="1"/>
</dbReference>
<evidence type="ECO:0000256" key="15">
    <source>
        <dbReference type="ARBA" id="ARBA00048743"/>
    </source>
</evidence>
<feature type="region of interest" description="Disordered" evidence="18">
    <location>
        <begin position="1"/>
        <end position="35"/>
    </location>
</feature>
<evidence type="ECO:0000256" key="13">
    <source>
        <dbReference type="ARBA" id="ARBA00022989"/>
    </source>
</evidence>
<evidence type="ECO:0000256" key="11">
    <source>
        <dbReference type="ARBA" id="ARBA00022777"/>
    </source>
</evidence>
<feature type="transmembrane region" description="Helical" evidence="19">
    <location>
        <begin position="302"/>
        <end position="321"/>
    </location>
</feature>
<evidence type="ECO:0000256" key="2">
    <source>
        <dbReference type="ARBA" id="ARBA00009776"/>
    </source>
</evidence>
<dbReference type="InterPro" id="IPR027417">
    <property type="entry name" value="P-loop_NTPase"/>
</dbReference>
<keyword evidence="13 19" id="KW-1133">Transmembrane helix</keyword>
<comment type="subcellular location">
    <subcellularLocation>
        <location evidence="1">Cell membrane</location>
        <topology evidence="1">Multi-pass membrane protein</topology>
    </subcellularLocation>
</comment>
<evidence type="ECO:0000256" key="14">
    <source>
        <dbReference type="ARBA" id="ARBA00023136"/>
    </source>
</evidence>
<keyword evidence="8 19" id="KW-0812">Transmembrane</keyword>
<dbReference type="PANTHER" id="PTHR43266">
    <property type="entry name" value="MACROLIDE-EFFLUX PROTEIN"/>
    <property type="match status" value="1"/>
</dbReference>
<feature type="transmembrane region" description="Helical" evidence="19">
    <location>
        <begin position="423"/>
        <end position="448"/>
    </location>
</feature>
<keyword evidence="14 19" id="KW-0472">Membrane</keyword>
<dbReference type="HAMAP" id="MF_00165">
    <property type="entry name" value="Thymidylate_kinase"/>
    <property type="match status" value="1"/>
</dbReference>
<feature type="transmembrane region" description="Helical" evidence="19">
    <location>
        <begin position="210"/>
        <end position="234"/>
    </location>
</feature>
<feature type="compositionally biased region" description="Polar residues" evidence="18">
    <location>
        <begin position="952"/>
        <end position="967"/>
    </location>
</feature>
<comment type="catalytic activity">
    <reaction evidence="15 17">
        <text>dTMP + ATP = dTDP + ADP</text>
        <dbReference type="Rhea" id="RHEA:13517"/>
        <dbReference type="ChEBI" id="CHEBI:30616"/>
        <dbReference type="ChEBI" id="CHEBI:58369"/>
        <dbReference type="ChEBI" id="CHEBI:63528"/>
        <dbReference type="ChEBI" id="CHEBI:456216"/>
        <dbReference type="EC" id="2.7.4.9"/>
    </reaction>
</comment>
<comment type="similarity">
    <text evidence="2 17">Belongs to the thymidylate kinase family.</text>
</comment>
<evidence type="ECO:0000256" key="7">
    <source>
        <dbReference type="ARBA" id="ARBA00022679"/>
    </source>
</evidence>
<dbReference type="NCBIfam" id="TIGR00041">
    <property type="entry name" value="DTMP_kinase"/>
    <property type="match status" value="1"/>
</dbReference>
<keyword evidence="22" id="KW-1185">Reference proteome</keyword>